<evidence type="ECO:0000259" key="2">
    <source>
        <dbReference type="Pfam" id="PF03427"/>
    </source>
</evidence>
<evidence type="ECO:0000256" key="1">
    <source>
        <dbReference type="SAM" id="SignalP"/>
    </source>
</evidence>
<dbReference type="GO" id="GO:0008061">
    <property type="term" value="F:chitin binding"/>
    <property type="evidence" value="ECO:0007669"/>
    <property type="project" value="InterPro"/>
</dbReference>
<accession>A0A137NVD9</accession>
<feature type="domain" description="Carbohydrate-binding module family 19" evidence="2">
    <location>
        <begin position="27"/>
        <end position="68"/>
    </location>
</feature>
<feature type="signal peptide" evidence="1">
    <location>
        <begin position="1"/>
        <end position="17"/>
    </location>
</feature>
<protein>
    <recommendedName>
        <fullName evidence="2">Carbohydrate-binding module family 19 domain-containing protein</fullName>
    </recommendedName>
</protein>
<organism evidence="3 4">
    <name type="scientific">Conidiobolus coronatus (strain ATCC 28846 / CBS 209.66 / NRRL 28638)</name>
    <name type="common">Delacroixia coronata</name>
    <dbReference type="NCBI Taxonomy" id="796925"/>
    <lineage>
        <taxon>Eukaryota</taxon>
        <taxon>Fungi</taxon>
        <taxon>Fungi incertae sedis</taxon>
        <taxon>Zoopagomycota</taxon>
        <taxon>Entomophthoromycotina</taxon>
        <taxon>Entomophthoromycetes</taxon>
        <taxon>Entomophthorales</taxon>
        <taxon>Ancylistaceae</taxon>
        <taxon>Conidiobolus</taxon>
    </lineage>
</organism>
<dbReference type="Pfam" id="PF03427">
    <property type="entry name" value="CBM_19"/>
    <property type="match status" value="1"/>
</dbReference>
<keyword evidence="1" id="KW-0732">Signal</keyword>
<proteinExistence type="predicted"/>
<keyword evidence="4" id="KW-1185">Reference proteome</keyword>
<dbReference type="EMBL" id="KQ964690">
    <property type="protein sequence ID" value="KXN66785.1"/>
    <property type="molecule type" value="Genomic_DNA"/>
</dbReference>
<sequence>MFKSAIISLLSISSTLAIFPEELTVSVAKAAAACTHGKMECTAPNSKDFKTCNYGTWVTQPCGPGTFCNIVGGNLQYIKKL</sequence>
<evidence type="ECO:0000313" key="3">
    <source>
        <dbReference type="EMBL" id="KXN66785.1"/>
    </source>
</evidence>
<feature type="chain" id="PRO_5007294105" description="Carbohydrate-binding module family 19 domain-containing protein" evidence="1">
    <location>
        <begin position="18"/>
        <end position="81"/>
    </location>
</feature>
<dbReference type="AlphaFoldDB" id="A0A137NVD9"/>
<name>A0A137NVD9_CONC2</name>
<dbReference type="InterPro" id="IPR005089">
    <property type="entry name" value="CBM19"/>
</dbReference>
<reference evidence="3 4" key="1">
    <citation type="journal article" date="2015" name="Genome Biol. Evol.">
        <title>Phylogenomic analyses indicate that early fungi evolved digesting cell walls of algal ancestors of land plants.</title>
        <authorList>
            <person name="Chang Y."/>
            <person name="Wang S."/>
            <person name="Sekimoto S."/>
            <person name="Aerts A.L."/>
            <person name="Choi C."/>
            <person name="Clum A."/>
            <person name="LaButti K.M."/>
            <person name="Lindquist E.A."/>
            <person name="Yee Ngan C."/>
            <person name="Ohm R.A."/>
            <person name="Salamov A.A."/>
            <person name="Grigoriev I.V."/>
            <person name="Spatafora J.W."/>
            <person name="Berbee M.L."/>
        </authorList>
    </citation>
    <scope>NUCLEOTIDE SEQUENCE [LARGE SCALE GENOMIC DNA]</scope>
    <source>
        <strain evidence="3 4">NRRL 28638</strain>
    </source>
</reference>
<gene>
    <name evidence="3" type="ORF">CONCODRAFT_11301</name>
</gene>
<dbReference type="Proteomes" id="UP000070444">
    <property type="component" value="Unassembled WGS sequence"/>
</dbReference>
<dbReference type="GO" id="GO:0006032">
    <property type="term" value="P:chitin catabolic process"/>
    <property type="evidence" value="ECO:0007669"/>
    <property type="project" value="InterPro"/>
</dbReference>
<evidence type="ECO:0000313" key="4">
    <source>
        <dbReference type="Proteomes" id="UP000070444"/>
    </source>
</evidence>